<evidence type="ECO:0000259" key="12">
    <source>
        <dbReference type="Pfam" id="PF13089"/>
    </source>
</evidence>
<feature type="domain" description="Polyphosphate kinase C-terminal" evidence="14">
    <location>
        <begin position="374"/>
        <end position="540"/>
    </location>
</feature>
<dbReference type="Gene3D" id="3.30.870.10">
    <property type="entry name" value="Endonuclease Chain A"/>
    <property type="match status" value="2"/>
</dbReference>
<dbReference type="NCBIfam" id="NF003917">
    <property type="entry name" value="PRK05443.1-1"/>
    <property type="match status" value="1"/>
</dbReference>
<evidence type="ECO:0000256" key="8">
    <source>
        <dbReference type="HAMAP-Rule" id="MF_00347"/>
    </source>
</evidence>
<evidence type="ECO:0000256" key="4">
    <source>
        <dbReference type="ARBA" id="ARBA00022741"/>
    </source>
</evidence>
<dbReference type="PANTHER" id="PTHR30218">
    <property type="entry name" value="POLYPHOSPHATE KINASE"/>
    <property type="match status" value="1"/>
</dbReference>
<evidence type="ECO:0000256" key="9">
    <source>
        <dbReference type="RuleBase" id="RU003800"/>
    </source>
</evidence>
<dbReference type="EMBL" id="BCSY01000036">
    <property type="protein sequence ID" value="GAS95138.1"/>
    <property type="molecule type" value="Genomic_DNA"/>
</dbReference>
<keyword evidence="6 8" id="KW-0067">ATP-binding</keyword>
<reference evidence="16" key="1">
    <citation type="journal article" date="2016" name="Genome Announc.">
        <title>Draft Genome Sequences of Five Rapidly Growing Mycobacterium Species, M. thermoresistibile, M. fortuitum subsp. acetamidolyticum, M. canariasense, M. brisbanense, and M. novocastrense.</title>
        <authorList>
            <person name="Katahira K."/>
            <person name="Ogura Y."/>
            <person name="Gotoh Y."/>
            <person name="Hayashi T."/>
        </authorList>
    </citation>
    <scope>NUCLEOTIDE SEQUENCE [LARGE SCALE GENOMIC DNA]</scope>
    <source>
        <strain evidence="16">JCM15298</strain>
    </source>
</reference>
<reference evidence="16" key="2">
    <citation type="submission" date="2016-02" db="EMBL/GenBank/DDBJ databases">
        <title>Draft genome sequence of five rapidly growing Mycobacterium species.</title>
        <authorList>
            <person name="Katahira K."/>
            <person name="Gotou Y."/>
            <person name="Iida K."/>
            <person name="Ogura Y."/>
            <person name="Hayashi T."/>
        </authorList>
    </citation>
    <scope>NUCLEOTIDE SEQUENCE [LARGE SCALE GENOMIC DNA]</scope>
    <source>
        <strain evidence="16">JCM15298</strain>
    </source>
</reference>
<comment type="function">
    <text evidence="8 9">Catalyzes the reversible transfer of the terminal phosphate of ATP to form a long-chain polyphosphate (polyP).</text>
</comment>
<dbReference type="NCBIfam" id="TIGR03705">
    <property type="entry name" value="poly_P_kin"/>
    <property type="match status" value="1"/>
</dbReference>
<keyword evidence="7 8" id="KW-0460">Magnesium</keyword>
<dbReference type="GO" id="GO:0008976">
    <property type="term" value="F:polyphosphate kinase activity"/>
    <property type="evidence" value="ECO:0007669"/>
    <property type="project" value="UniProtKB-UniRule"/>
</dbReference>
<keyword evidence="5 8" id="KW-0418">Kinase</keyword>
<evidence type="ECO:0000256" key="2">
    <source>
        <dbReference type="ARBA" id="ARBA00022679"/>
    </source>
</evidence>
<evidence type="ECO:0000313" key="16">
    <source>
        <dbReference type="Proteomes" id="UP000069443"/>
    </source>
</evidence>
<comment type="catalytic activity">
    <reaction evidence="8 9">
        <text>[phosphate](n) + ATP = [phosphate](n+1) + ADP</text>
        <dbReference type="Rhea" id="RHEA:19573"/>
        <dbReference type="Rhea" id="RHEA-COMP:9859"/>
        <dbReference type="Rhea" id="RHEA-COMP:14280"/>
        <dbReference type="ChEBI" id="CHEBI:16838"/>
        <dbReference type="ChEBI" id="CHEBI:30616"/>
        <dbReference type="ChEBI" id="CHEBI:456216"/>
        <dbReference type="EC" id="2.7.4.1"/>
    </reaction>
</comment>
<feature type="binding site" evidence="8">
    <location>
        <position position="449"/>
    </location>
    <ligand>
        <name>Mg(2+)</name>
        <dbReference type="ChEBI" id="CHEBI:18420"/>
    </ligand>
</feature>
<feature type="binding site" evidence="8">
    <location>
        <position position="636"/>
    </location>
    <ligand>
        <name>ATP</name>
        <dbReference type="ChEBI" id="CHEBI:30616"/>
    </ligand>
</feature>
<dbReference type="Pfam" id="PF13089">
    <property type="entry name" value="PP_kinase_N"/>
    <property type="match status" value="1"/>
</dbReference>
<dbReference type="Gene3D" id="3.30.1840.10">
    <property type="entry name" value="Polyphosphate kinase middle domain"/>
    <property type="match status" value="1"/>
</dbReference>
<dbReference type="InterPro" id="IPR036830">
    <property type="entry name" value="PP_kinase_middle_dom_sf"/>
</dbReference>
<evidence type="ECO:0000256" key="1">
    <source>
        <dbReference type="ARBA" id="ARBA00022553"/>
    </source>
</evidence>
<evidence type="ECO:0000259" key="13">
    <source>
        <dbReference type="Pfam" id="PF13090"/>
    </source>
</evidence>
<keyword evidence="2 8" id="KW-0808">Transferase</keyword>
<dbReference type="FunFam" id="3.30.870.10:FF:000001">
    <property type="entry name" value="Polyphosphate kinase"/>
    <property type="match status" value="1"/>
</dbReference>
<keyword evidence="16" id="KW-1185">Reference proteome</keyword>
<dbReference type="CDD" id="cd09165">
    <property type="entry name" value="PLDc_PaPPK1_C1_like"/>
    <property type="match status" value="1"/>
</dbReference>
<evidence type="ECO:0000256" key="3">
    <source>
        <dbReference type="ARBA" id="ARBA00022723"/>
    </source>
</evidence>
<dbReference type="GO" id="GO:0009358">
    <property type="term" value="C:polyphosphate kinase complex"/>
    <property type="evidence" value="ECO:0007669"/>
    <property type="project" value="InterPro"/>
</dbReference>
<comment type="similarity">
    <text evidence="8 9">Belongs to the polyphosphate kinase 1 (PPK1) family.</text>
</comment>
<dbReference type="InterPro" id="IPR041108">
    <property type="entry name" value="PP_kinase_C_1"/>
</dbReference>
<proteinExistence type="inferred from homology"/>
<evidence type="ECO:0000256" key="10">
    <source>
        <dbReference type="SAM" id="MobiDB-lite"/>
    </source>
</evidence>
<keyword evidence="1 8" id="KW-0597">Phosphoprotein</keyword>
<comment type="cofactor">
    <cofactor evidence="8">
        <name>Mg(2+)</name>
        <dbReference type="ChEBI" id="CHEBI:18420"/>
    </cofactor>
</comment>
<feature type="compositionally biased region" description="Low complexity" evidence="10">
    <location>
        <begin position="20"/>
        <end position="37"/>
    </location>
</feature>
<dbReference type="Proteomes" id="UP000069443">
    <property type="component" value="Unassembled WGS sequence"/>
</dbReference>
<accession>A0A100WBN8</accession>
<dbReference type="NCBIfam" id="NF003921">
    <property type="entry name" value="PRK05443.2-2"/>
    <property type="match status" value="1"/>
</dbReference>
<protein>
    <recommendedName>
        <fullName evidence="8 9">Polyphosphate kinase</fullName>
        <ecNumber evidence="8 9">2.7.4.1</ecNumber>
    </recommendedName>
    <alternativeName>
        <fullName evidence="8">ATP-polyphosphate phosphotransferase</fullName>
    </alternativeName>
    <alternativeName>
        <fullName evidence="8">Polyphosphoric acid kinase</fullName>
    </alternativeName>
</protein>
<dbReference type="Pfam" id="PF02503">
    <property type="entry name" value="PP_kinase"/>
    <property type="match status" value="1"/>
</dbReference>
<dbReference type="PANTHER" id="PTHR30218:SF0">
    <property type="entry name" value="POLYPHOSPHATE KINASE"/>
    <property type="match status" value="1"/>
</dbReference>
<feature type="domain" description="Polyphosphate kinase C-terminal" evidence="13">
    <location>
        <begin position="547"/>
        <end position="706"/>
    </location>
</feature>
<dbReference type="NCBIfam" id="NF003922">
    <property type="entry name" value="PRK05443.2-3"/>
    <property type="match status" value="1"/>
</dbReference>
<dbReference type="SUPFAM" id="SSF140356">
    <property type="entry name" value="PPK N-terminal domain-like"/>
    <property type="match status" value="1"/>
</dbReference>
<dbReference type="EC" id="2.7.4.1" evidence="8 9"/>
<dbReference type="NCBIfam" id="NF003918">
    <property type="entry name" value="PRK05443.1-2"/>
    <property type="match status" value="1"/>
</dbReference>
<dbReference type="GO" id="GO:0006799">
    <property type="term" value="P:polyphosphate biosynthetic process"/>
    <property type="evidence" value="ECO:0007669"/>
    <property type="project" value="UniProtKB-UniRule"/>
</dbReference>
<evidence type="ECO:0000256" key="6">
    <source>
        <dbReference type="ARBA" id="ARBA00022840"/>
    </source>
</evidence>
<dbReference type="SUPFAM" id="SSF56024">
    <property type="entry name" value="Phospholipase D/nuclease"/>
    <property type="match status" value="2"/>
</dbReference>
<evidence type="ECO:0000256" key="7">
    <source>
        <dbReference type="ARBA" id="ARBA00022842"/>
    </source>
</evidence>
<feature type="binding site" evidence="8">
    <location>
        <position position="512"/>
    </location>
    <ligand>
        <name>ATP</name>
        <dbReference type="ChEBI" id="CHEBI:30616"/>
    </ligand>
</feature>
<feature type="binding site" evidence="8">
    <location>
        <position position="419"/>
    </location>
    <ligand>
        <name>Mg(2+)</name>
        <dbReference type="ChEBI" id="CHEBI:18420"/>
    </ligand>
</feature>
<dbReference type="GO" id="GO:0005524">
    <property type="term" value="F:ATP binding"/>
    <property type="evidence" value="ECO:0007669"/>
    <property type="project" value="UniProtKB-KW"/>
</dbReference>
<feature type="domain" description="Polyphosphate kinase middle" evidence="11">
    <location>
        <begin position="161"/>
        <end position="345"/>
    </location>
</feature>
<gene>
    <name evidence="8 15" type="primary">ppk</name>
    <name evidence="15" type="ORF">RMCC_2104</name>
</gene>
<comment type="caution">
    <text evidence="15">The sequence shown here is derived from an EMBL/GenBank/DDBJ whole genome shotgun (WGS) entry which is preliminary data.</text>
</comment>
<dbReference type="InterPro" id="IPR003414">
    <property type="entry name" value="PP_kinase"/>
</dbReference>
<dbReference type="InterPro" id="IPR025198">
    <property type="entry name" value="PPK_N_dom"/>
</dbReference>
<comment type="PTM">
    <text evidence="8 9">An intermediate of this reaction is the autophosphorylated ppk in which a phosphate is covalently linked to a histidine residue through a N-P bond.</text>
</comment>
<dbReference type="HAMAP" id="MF_00347">
    <property type="entry name" value="Polyphosphate_kinase"/>
    <property type="match status" value="1"/>
</dbReference>
<feature type="region of interest" description="Disordered" evidence="10">
    <location>
        <begin position="1"/>
        <end position="40"/>
    </location>
</feature>
<dbReference type="SUPFAM" id="SSF143724">
    <property type="entry name" value="PHP14-like"/>
    <property type="match status" value="1"/>
</dbReference>
<evidence type="ECO:0000259" key="11">
    <source>
        <dbReference type="Pfam" id="PF02503"/>
    </source>
</evidence>
<feature type="active site" description="Phosphohistidine intermediate" evidence="8">
    <location>
        <position position="479"/>
    </location>
</feature>
<keyword evidence="4 8" id="KW-0547">Nucleotide-binding</keyword>
<dbReference type="InterPro" id="IPR024953">
    <property type="entry name" value="PP_kinase_middle"/>
</dbReference>
<dbReference type="Gene3D" id="1.20.58.310">
    <property type="entry name" value="Polyphosphate kinase N-terminal domain"/>
    <property type="match status" value="1"/>
</dbReference>
<organism evidence="15 16">
    <name type="scientific">Mycolicibacterium canariasense</name>
    <name type="common">Mycobacterium canariasense</name>
    <dbReference type="NCBI Taxonomy" id="228230"/>
    <lineage>
        <taxon>Bacteria</taxon>
        <taxon>Bacillati</taxon>
        <taxon>Actinomycetota</taxon>
        <taxon>Actinomycetes</taxon>
        <taxon>Mycobacteriales</taxon>
        <taxon>Mycobacteriaceae</taxon>
        <taxon>Mycolicibacterium</taxon>
    </lineage>
</organism>
<dbReference type="InterPro" id="IPR025200">
    <property type="entry name" value="PPK_C_dom2"/>
</dbReference>
<sequence>MRNDRYMTEAETRPADAEWTSPESTPDAPPAATSASPVDALPEDRYLNRELSWLDFNARVLALAADPSLPLLERAKFLAIFSSNLDEFYMVRVAGLKRRDEMGLSVRSADGLSPREQLRRIGERTQQLASRHAQVFLESVRPALAEHGIVIVAWNDLDERERERLSTYFHEQVFPVLTPLAVDPAHPFPFVSGLSLNLAITVRQPDDGTQHFARIKVPDNVDRFVELPARQSEDGTAGPVRFLPLETLIAVFLPVLFPGLEIVEQHAFRITRNADFEVAEDRDEDLLQALERELARRRFGSPVRLEVAGDMTENMLELLLRELDVHPGDVIQVPGLLDLSSLWQIYGVDRPDLKDRPFVPATPPAFGERETPKSIFSTLRDGDVLVHHPYDSFSTTVQRFIEQAAADPNVLAIKQTLYRTSGDSPIVNALIDAAEAGKQVVALVEIKARFDEQANIKWARTLEQAGVHVVYGLIGLKTHCKTALVVRREGSTIRRYCHIGTGNYNPKTARLYEDVGLLTASPEVGADLTDLFNSLTGYSRKESYRNLLVAPYGVRRGIVERIEREIAATRDGAEGRIRLKANALVDEQVIDALYRASQAGVRVEVVVRGICALKPGVAGFSENIVVRSILGRFLEHSRIIHFNAINEFWIGSADMMHRNLDRRVEVMAQVKDSRLTAQLDDIFESAMDPATRCWELRADGHWTALPLEGQTVRDHQVSMMERHRHP</sequence>
<dbReference type="InterPro" id="IPR036832">
    <property type="entry name" value="PPK_N_dom_sf"/>
</dbReference>
<keyword evidence="3 8" id="KW-0479">Metal-binding</keyword>
<feature type="domain" description="Polyphosphate kinase N-terminal" evidence="12">
    <location>
        <begin position="46"/>
        <end position="152"/>
    </location>
</feature>
<dbReference type="Pfam" id="PF13090">
    <property type="entry name" value="PP_kinase_C"/>
    <property type="match status" value="1"/>
</dbReference>
<feature type="binding site" evidence="8">
    <location>
        <position position="608"/>
    </location>
    <ligand>
        <name>ATP</name>
        <dbReference type="ChEBI" id="CHEBI:30616"/>
    </ligand>
</feature>
<feature type="compositionally biased region" description="Basic and acidic residues" evidence="10">
    <location>
        <begin position="1"/>
        <end position="16"/>
    </location>
</feature>
<evidence type="ECO:0000259" key="14">
    <source>
        <dbReference type="Pfam" id="PF17941"/>
    </source>
</evidence>
<feature type="binding site" evidence="8">
    <location>
        <position position="84"/>
    </location>
    <ligand>
        <name>ATP</name>
        <dbReference type="ChEBI" id="CHEBI:30616"/>
    </ligand>
</feature>
<dbReference type="PIRSF" id="PIRSF015589">
    <property type="entry name" value="PP_kinase"/>
    <property type="match status" value="1"/>
</dbReference>
<dbReference type="GO" id="GO:0046872">
    <property type="term" value="F:metal ion binding"/>
    <property type="evidence" value="ECO:0007669"/>
    <property type="project" value="UniProtKB-KW"/>
</dbReference>
<name>A0A100WBN8_MYCCR</name>
<dbReference type="STRING" id="228230.RMCC_2104"/>
<dbReference type="AlphaFoldDB" id="A0A100WBN8"/>
<evidence type="ECO:0000256" key="5">
    <source>
        <dbReference type="ARBA" id="ARBA00022777"/>
    </source>
</evidence>
<dbReference type="Pfam" id="PF17941">
    <property type="entry name" value="PP_kinase_C_1"/>
    <property type="match status" value="1"/>
</dbReference>
<evidence type="ECO:0000313" key="15">
    <source>
        <dbReference type="EMBL" id="GAS95138.1"/>
    </source>
</evidence>